<reference evidence="15" key="1">
    <citation type="submission" date="2017-09" db="EMBL/GenBank/DDBJ databases">
        <title>Arcobacter canalis sp. nov., a new species isolated from a water canal contaminated with urban sewage.</title>
        <authorList>
            <person name="Perez-Cataluna A."/>
            <person name="Salas-Masso N."/>
            <person name="Figueras M.J."/>
        </authorList>
    </citation>
    <scope>NUCLEOTIDE SEQUENCE [LARGE SCALE GENOMIC DNA]</scope>
    <source>
        <strain evidence="15">CECT 7727</strain>
    </source>
</reference>
<comment type="cofactor">
    <cofactor evidence="1 11">
        <name>Zn(2+)</name>
        <dbReference type="ChEBI" id="CHEBI:29105"/>
    </cofactor>
</comment>
<sequence length="352" mass="39176">MGTITFLIVLSILVFIHELGHFLAARYFGVTVHVFSIGFGKKLYSKQWMGTEWQFALVPLGGYVKMKGQDDTKPGLVENGNDSYNNKKPWQRIIILFAGPLANFLLAAVLYFSIAILGANSLSPTIGKIIKDSPAQRAGLQTEDKIVRINDTDIKTWKQIGETITQTKTALKFYVQRNNELRTFVINPEINDSENIFREKIKKRMIGIAPAPKLVTIYHSPIEAISYAYDKTIESSTMIFKGVQKLIQGIIPSSEIGGVITIGKVISDASESSFIALLAISALISVNLGVLNLLPIPALDGGHIMFNLYEIITRRKPSDKVFMYLTLLGWFILGSLMLLGIYNDINRIFLKG</sequence>
<reference evidence="13 16" key="3">
    <citation type="submission" date="2018-08" db="EMBL/GenBank/DDBJ databases">
        <title>Complete genome of the Arcobacter marinus type strain JCM 15502.</title>
        <authorList>
            <person name="Miller W.G."/>
            <person name="Yee E."/>
            <person name="Huynh S."/>
            <person name="Parker C.T."/>
        </authorList>
    </citation>
    <scope>NUCLEOTIDE SEQUENCE [LARGE SCALE GENOMIC DNA]</scope>
    <source>
        <strain evidence="13 16">JCM 15502</strain>
    </source>
</reference>
<dbReference type="Proteomes" id="UP000264693">
    <property type="component" value="Chromosome"/>
</dbReference>
<dbReference type="PANTHER" id="PTHR42837">
    <property type="entry name" value="REGULATOR OF SIGMA-E PROTEASE RSEP"/>
    <property type="match status" value="1"/>
</dbReference>
<evidence type="ECO:0000256" key="1">
    <source>
        <dbReference type="ARBA" id="ARBA00001947"/>
    </source>
</evidence>
<dbReference type="InterPro" id="IPR001478">
    <property type="entry name" value="PDZ"/>
</dbReference>
<feature type="transmembrane region" description="Helical" evidence="11">
    <location>
        <begin position="93"/>
        <end position="119"/>
    </location>
</feature>
<keyword evidence="9 11" id="KW-0482">Metalloprotease</keyword>
<dbReference type="Proteomes" id="UP000224740">
    <property type="component" value="Unassembled WGS sequence"/>
</dbReference>
<keyword evidence="5 11" id="KW-0812">Transmembrane</keyword>
<evidence type="ECO:0000256" key="4">
    <source>
        <dbReference type="ARBA" id="ARBA00022670"/>
    </source>
</evidence>
<evidence type="ECO:0000256" key="3">
    <source>
        <dbReference type="ARBA" id="ARBA00007931"/>
    </source>
</evidence>
<dbReference type="AlphaFoldDB" id="A0A347TLR0"/>
<dbReference type="NCBIfam" id="TIGR00054">
    <property type="entry name" value="RIP metalloprotease RseP"/>
    <property type="match status" value="1"/>
</dbReference>
<evidence type="ECO:0000256" key="11">
    <source>
        <dbReference type="RuleBase" id="RU362031"/>
    </source>
</evidence>
<evidence type="ECO:0000256" key="10">
    <source>
        <dbReference type="ARBA" id="ARBA00023136"/>
    </source>
</evidence>
<dbReference type="CDD" id="cd06163">
    <property type="entry name" value="S2P-M50_PDZ_RseP-like"/>
    <property type="match status" value="1"/>
</dbReference>
<evidence type="ECO:0000256" key="6">
    <source>
        <dbReference type="ARBA" id="ARBA00022801"/>
    </source>
</evidence>
<name>A0A347TLR0_9BACT</name>
<accession>A0A347TLR0</accession>
<dbReference type="EMBL" id="NXAO01000054">
    <property type="protein sequence ID" value="PHO14506.1"/>
    <property type="molecule type" value="Genomic_DNA"/>
</dbReference>
<dbReference type="Pfam" id="PF17820">
    <property type="entry name" value="PDZ_6"/>
    <property type="match status" value="1"/>
</dbReference>
<feature type="transmembrane region" description="Helical" evidence="11">
    <location>
        <begin position="274"/>
        <end position="296"/>
    </location>
</feature>
<dbReference type="GO" id="GO:0006508">
    <property type="term" value="P:proteolysis"/>
    <property type="evidence" value="ECO:0007669"/>
    <property type="project" value="UniProtKB-KW"/>
</dbReference>
<dbReference type="Gene3D" id="2.30.42.10">
    <property type="match status" value="1"/>
</dbReference>
<dbReference type="EC" id="3.4.24.-" evidence="11"/>
<evidence type="ECO:0000256" key="5">
    <source>
        <dbReference type="ARBA" id="ARBA00022692"/>
    </source>
</evidence>
<evidence type="ECO:0000256" key="7">
    <source>
        <dbReference type="ARBA" id="ARBA00022833"/>
    </source>
</evidence>
<dbReference type="SMART" id="SM00228">
    <property type="entry name" value="PDZ"/>
    <property type="match status" value="1"/>
</dbReference>
<dbReference type="CDD" id="cd23081">
    <property type="entry name" value="cpPDZ_EcRseP-like"/>
    <property type="match status" value="1"/>
</dbReference>
<dbReference type="PANTHER" id="PTHR42837:SF2">
    <property type="entry name" value="MEMBRANE METALLOPROTEASE ARASP2, CHLOROPLASTIC-RELATED"/>
    <property type="match status" value="1"/>
</dbReference>
<protein>
    <recommendedName>
        <fullName evidence="11">Zinc metalloprotease</fullName>
        <ecNumber evidence="11">3.4.24.-</ecNumber>
    </recommendedName>
</protein>
<keyword evidence="6 11" id="KW-0378">Hydrolase</keyword>
<keyword evidence="4 13" id="KW-0645">Protease</keyword>
<keyword evidence="15" id="KW-1185">Reference proteome</keyword>
<dbReference type="KEGG" id="amar:AMRN_1811"/>
<keyword evidence="10 11" id="KW-0472">Membrane</keyword>
<keyword evidence="11" id="KW-0479">Metal-binding</keyword>
<dbReference type="GO" id="GO:0046872">
    <property type="term" value="F:metal ion binding"/>
    <property type="evidence" value="ECO:0007669"/>
    <property type="project" value="UniProtKB-KW"/>
</dbReference>
<comment type="similarity">
    <text evidence="3 11">Belongs to the peptidase M50B family.</text>
</comment>
<keyword evidence="8 11" id="KW-1133">Transmembrane helix</keyword>
<evidence type="ECO:0000256" key="2">
    <source>
        <dbReference type="ARBA" id="ARBA00004141"/>
    </source>
</evidence>
<feature type="transmembrane region" description="Helical" evidence="11">
    <location>
        <begin position="321"/>
        <end position="342"/>
    </location>
</feature>
<feature type="domain" description="PDZ" evidence="12">
    <location>
        <begin position="108"/>
        <end position="179"/>
    </location>
</feature>
<dbReference type="RefSeq" id="WP_099312116.1">
    <property type="nucleotide sequence ID" value="NZ_CP032101.1"/>
</dbReference>
<gene>
    <name evidence="14" type="primary">rseP</name>
    <name evidence="13" type="ORF">AMRN_1811</name>
    <name evidence="14" type="ORF">CPH92_11835</name>
</gene>
<organism evidence="13 16">
    <name type="scientific">Malaciobacter marinus</name>
    <dbReference type="NCBI Taxonomy" id="505249"/>
    <lineage>
        <taxon>Bacteria</taxon>
        <taxon>Pseudomonadati</taxon>
        <taxon>Campylobacterota</taxon>
        <taxon>Epsilonproteobacteria</taxon>
        <taxon>Campylobacterales</taxon>
        <taxon>Arcobacteraceae</taxon>
        <taxon>Malaciobacter</taxon>
    </lineage>
</organism>
<reference evidence="14" key="2">
    <citation type="submission" date="2017-09" db="EMBL/GenBank/DDBJ databases">
        <authorList>
            <person name="Perez-Cataluna A."/>
            <person name="Figueras M.J."/>
            <person name="Salas-Masso N."/>
        </authorList>
    </citation>
    <scope>NUCLEOTIDE SEQUENCE</scope>
    <source>
        <strain evidence="14">CECT 7727</strain>
    </source>
</reference>
<dbReference type="InterPro" id="IPR008915">
    <property type="entry name" value="Peptidase_M50"/>
</dbReference>
<evidence type="ECO:0000313" key="15">
    <source>
        <dbReference type="Proteomes" id="UP000224740"/>
    </source>
</evidence>
<evidence type="ECO:0000313" key="16">
    <source>
        <dbReference type="Proteomes" id="UP000264693"/>
    </source>
</evidence>
<dbReference type="Pfam" id="PF02163">
    <property type="entry name" value="Peptidase_M50"/>
    <property type="match status" value="1"/>
</dbReference>
<evidence type="ECO:0000256" key="8">
    <source>
        <dbReference type="ARBA" id="ARBA00022989"/>
    </source>
</evidence>
<dbReference type="SUPFAM" id="SSF50156">
    <property type="entry name" value="PDZ domain-like"/>
    <property type="match status" value="1"/>
</dbReference>
<proteinExistence type="inferred from homology"/>
<evidence type="ECO:0000259" key="12">
    <source>
        <dbReference type="SMART" id="SM00228"/>
    </source>
</evidence>
<dbReference type="InterPro" id="IPR004387">
    <property type="entry name" value="Pept_M50_Zn"/>
</dbReference>
<keyword evidence="7 11" id="KW-0862">Zinc</keyword>
<evidence type="ECO:0000256" key="9">
    <source>
        <dbReference type="ARBA" id="ARBA00023049"/>
    </source>
</evidence>
<dbReference type="EMBL" id="CP032101">
    <property type="protein sequence ID" value="AXX87538.1"/>
    <property type="molecule type" value="Genomic_DNA"/>
</dbReference>
<dbReference type="InterPro" id="IPR036034">
    <property type="entry name" value="PDZ_sf"/>
</dbReference>
<evidence type="ECO:0000313" key="14">
    <source>
        <dbReference type="EMBL" id="PHO14506.1"/>
    </source>
</evidence>
<dbReference type="GO" id="GO:0016020">
    <property type="term" value="C:membrane"/>
    <property type="evidence" value="ECO:0007669"/>
    <property type="project" value="UniProtKB-SubCell"/>
</dbReference>
<dbReference type="GO" id="GO:0004222">
    <property type="term" value="F:metalloendopeptidase activity"/>
    <property type="evidence" value="ECO:0007669"/>
    <property type="project" value="InterPro"/>
</dbReference>
<comment type="subcellular location">
    <subcellularLocation>
        <location evidence="2">Membrane</location>
        <topology evidence="2">Multi-pass membrane protein</topology>
    </subcellularLocation>
</comment>
<dbReference type="InterPro" id="IPR041489">
    <property type="entry name" value="PDZ_6"/>
</dbReference>
<evidence type="ECO:0000313" key="13">
    <source>
        <dbReference type="EMBL" id="AXX87538.1"/>
    </source>
</evidence>